<name>Q0RTJ8_FRAAA</name>
<evidence type="ECO:0000256" key="1">
    <source>
        <dbReference type="SAM" id="MobiDB-lite"/>
    </source>
</evidence>
<dbReference type="Proteomes" id="UP000000657">
    <property type="component" value="Chromosome"/>
</dbReference>
<sequence length="57" mass="6843">MTPFAREGRHIDFLADLRLRTDASEALRHRSRREDTTSTHHPIMTDRRQPRWQTSPM</sequence>
<accession>Q0RTJ8</accession>
<dbReference type="HOGENOM" id="CLU_2990111_0_0_11"/>
<feature type="compositionally biased region" description="Basic and acidic residues" evidence="1">
    <location>
        <begin position="26"/>
        <end position="49"/>
    </location>
</feature>
<dbReference type="KEGG" id="fal:FRAAL0425"/>
<reference evidence="2 3" key="1">
    <citation type="journal article" date="2007" name="Genome Res.">
        <title>Genome characteristics of facultatively symbiotic Frankia sp. strains reflect host range and host plant biogeography.</title>
        <authorList>
            <person name="Normand P."/>
            <person name="Lapierre P."/>
            <person name="Tisa L.S."/>
            <person name="Gogarten J.P."/>
            <person name="Alloisio N."/>
            <person name="Bagnarol E."/>
            <person name="Bassi C.A."/>
            <person name="Berry A.M."/>
            <person name="Bickhart D.M."/>
            <person name="Choisne N."/>
            <person name="Couloux A."/>
            <person name="Cournoyer B."/>
            <person name="Cruveiller S."/>
            <person name="Daubin V."/>
            <person name="Demange N."/>
            <person name="Francino M.P."/>
            <person name="Goltsman E."/>
            <person name="Huang Y."/>
            <person name="Kopp O.R."/>
            <person name="Labarre L."/>
            <person name="Lapidus A."/>
            <person name="Lavire C."/>
            <person name="Marechal J."/>
            <person name="Martinez M."/>
            <person name="Mastronunzio J.E."/>
            <person name="Mullin B.C."/>
            <person name="Niemann J."/>
            <person name="Pujic P."/>
            <person name="Rawnsley T."/>
            <person name="Rouy Z."/>
            <person name="Schenowitz C."/>
            <person name="Sellstedt A."/>
            <person name="Tavares F."/>
            <person name="Tomkins J.P."/>
            <person name="Vallenet D."/>
            <person name="Valverde C."/>
            <person name="Wall L.G."/>
            <person name="Wang Y."/>
            <person name="Medigue C."/>
            <person name="Benson D.R."/>
        </authorList>
    </citation>
    <scope>NUCLEOTIDE SEQUENCE [LARGE SCALE GENOMIC DNA]</scope>
    <source>
        <strain evidence="3">DSM 45986 / CECT 9034 / ACN14a</strain>
    </source>
</reference>
<organism evidence="2 3">
    <name type="scientific">Frankia alni (strain DSM 45986 / CECT 9034 / ACN14a)</name>
    <dbReference type="NCBI Taxonomy" id="326424"/>
    <lineage>
        <taxon>Bacteria</taxon>
        <taxon>Bacillati</taxon>
        <taxon>Actinomycetota</taxon>
        <taxon>Actinomycetes</taxon>
        <taxon>Frankiales</taxon>
        <taxon>Frankiaceae</taxon>
        <taxon>Frankia</taxon>
    </lineage>
</organism>
<evidence type="ECO:0000313" key="2">
    <source>
        <dbReference type="EMBL" id="CAJ59100.1"/>
    </source>
</evidence>
<protein>
    <submittedName>
        <fullName evidence="2">Uncharacterized protein</fullName>
    </submittedName>
</protein>
<dbReference type="AlphaFoldDB" id="Q0RTJ8"/>
<evidence type="ECO:0000313" key="3">
    <source>
        <dbReference type="Proteomes" id="UP000000657"/>
    </source>
</evidence>
<feature type="region of interest" description="Disordered" evidence="1">
    <location>
        <begin position="26"/>
        <end position="57"/>
    </location>
</feature>
<dbReference type="EMBL" id="CT573213">
    <property type="protein sequence ID" value="CAJ59100.1"/>
    <property type="molecule type" value="Genomic_DNA"/>
</dbReference>
<proteinExistence type="predicted"/>
<gene>
    <name evidence="2" type="ordered locus">FRAAL0425</name>
</gene>
<keyword evidence="3" id="KW-1185">Reference proteome</keyword>